<feature type="domain" description="SGNH hydrolase-type esterase" evidence="2">
    <location>
        <begin position="276"/>
        <end position="419"/>
    </location>
</feature>
<dbReference type="InterPro" id="IPR036514">
    <property type="entry name" value="SGNH_hydro_sf"/>
</dbReference>
<keyword evidence="4" id="KW-1185">Reference proteome</keyword>
<evidence type="ECO:0000259" key="2">
    <source>
        <dbReference type="Pfam" id="PF13472"/>
    </source>
</evidence>
<feature type="signal peptide" evidence="1">
    <location>
        <begin position="1"/>
        <end position="20"/>
    </location>
</feature>
<protein>
    <submittedName>
        <fullName evidence="3">GDSL-type esterase/lipase family protein</fullName>
    </submittedName>
</protein>
<sequence length="435" mass="49572">MKNSFYLIFLSMFVSFQTHAQITNAENLSPFLDRLKENNSVTQILFIGDSHIQAGWFTDYLRIELQQKFGNAGRGLVFPYSIANSNGLDDIKTVSNTTWENFRLVYDQDVFPQMGISGFVMGNKEPSLIEFSLKPEEAFDKVVIFHDREMADDSFEVWDTYKSLKDYIKKDKQVKTIQVQEDVTFPELASNSYTTTTRLYQLNRSTPYKAGNSYKTELTKIIYNTDFEQGVNKILKSKFDHGITTVEFPAQRNHFLLHTEGFGNHVFYGFQFLNNTDKGVVLNTVGVNGATYADFTKYSLTLEQMNALNSNLVVIALGTNESLSDITEENFKADARQLIAGFKEKDKKQPILLVSPTDNIKSAQKIGLINQWLAEIAQEENVAYLDFYNAMGGPGYFKKALARKEANRDGVHFLKPGYEKQAQKLYQELIKLLGN</sequence>
<dbReference type="PANTHER" id="PTHR30383">
    <property type="entry name" value="THIOESTERASE 1/PROTEASE 1/LYSOPHOSPHOLIPASE L1"/>
    <property type="match status" value="1"/>
</dbReference>
<dbReference type="Gene3D" id="2.60.120.1360">
    <property type="match status" value="1"/>
</dbReference>
<dbReference type="Gene3D" id="3.40.50.1110">
    <property type="entry name" value="SGNH hydrolase"/>
    <property type="match status" value="2"/>
</dbReference>
<organism evidence="3 4">
    <name type="scientific">Profundicola chukchiensis</name>
    <dbReference type="NCBI Taxonomy" id="2961959"/>
    <lineage>
        <taxon>Bacteria</taxon>
        <taxon>Pseudomonadati</taxon>
        <taxon>Bacteroidota</taxon>
        <taxon>Flavobacteriia</taxon>
        <taxon>Flavobacteriales</taxon>
        <taxon>Weeksellaceae</taxon>
        <taxon>Profundicola</taxon>
    </lineage>
</organism>
<proteinExistence type="predicted"/>
<evidence type="ECO:0000313" key="3">
    <source>
        <dbReference type="EMBL" id="MDG4945782.1"/>
    </source>
</evidence>
<dbReference type="Proteomes" id="UP001152599">
    <property type="component" value="Unassembled WGS sequence"/>
</dbReference>
<evidence type="ECO:0000313" key="4">
    <source>
        <dbReference type="Proteomes" id="UP001152599"/>
    </source>
</evidence>
<dbReference type="InterPro" id="IPR051532">
    <property type="entry name" value="Ester_Hydrolysis_Enzymes"/>
</dbReference>
<keyword evidence="1" id="KW-0732">Signal</keyword>
<name>A0A9X4MZF2_9FLAO</name>
<evidence type="ECO:0000256" key="1">
    <source>
        <dbReference type="SAM" id="SignalP"/>
    </source>
</evidence>
<dbReference type="EMBL" id="JANCMU010000002">
    <property type="protein sequence ID" value="MDG4945782.1"/>
    <property type="molecule type" value="Genomic_DNA"/>
</dbReference>
<feature type="chain" id="PRO_5040766952" evidence="1">
    <location>
        <begin position="21"/>
        <end position="435"/>
    </location>
</feature>
<dbReference type="SUPFAM" id="SSF52266">
    <property type="entry name" value="SGNH hydrolase"/>
    <property type="match status" value="1"/>
</dbReference>
<gene>
    <name evidence="3" type="ORF">NMK71_05090</name>
</gene>
<comment type="caution">
    <text evidence="3">The sequence shown here is derived from an EMBL/GenBank/DDBJ whole genome shotgun (WGS) entry which is preliminary data.</text>
</comment>
<accession>A0A9X4MZF2</accession>
<dbReference type="Pfam" id="PF13472">
    <property type="entry name" value="Lipase_GDSL_2"/>
    <property type="match status" value="1"/>
</dbReference>
<reference evidence="3" key="1">
    <citation type="submission" date="2022-07" db="EMBL/GenBank/DDBJ databases">
        <title>Description and genome-wide analysis of Profundicola chukchiensis gen. nov., sp. nov., marine bacteria isolated from bottom sediments of the Chukchi Sea.</title>
        <authorList>
            <person name="Romanenko L."/>
            <person name="Otstavnykh N."/>
            <person name="Kurilenko V."/>
            <person name="Eremeev V."/>
            <person name="Velansky P."/>
            <person name="Mikhailov V."/>
            <person name="Isaeva M."/>
        </authorList>
    </citation>
    <scope>NUCLEOTIDE SEQUENCE</scope>
    <source>
        <strain evidence="3">KMM 9713</strain>
    </source>
</reference>
<dbReference type="RefSeq" id="WP_304420346.1">
    <property type="nucleotide sequence ID" value="NZ_JANCMU010000002.1"/>
</dbReference>
<dbReference type="InterPro" id="IPR013830">
    <property type="entry name" value="SGNH_hydro"/>
</dbReference>
<dbReference type="GO" id="GO:0016788">
    <property type="term" value="F:hydrolase activity, acting on ester bonds"/>
    <property type="evidence" value="ECO:0007669"/>
    <property type="project" value="UniProtKB-ARBA"/>
</dbReference>
<dbReference type="AlphaFoldDB" id="A0A9X4MZF2"/>